<evidence type="ECO:0000256" key="3">
    <source>
        <dbReference type="ARBA" id="ARBA00023125"/>
    </source>
</evidence>
<name>A0ABV7PTC6_9BURK</name>
<reference evidence="7" key="1">
    <citation type="journal article" date="2019" name="Int. J. Syst. Evol. Microbiol.">
        <title>The Global Catalogue of Microorganisms (GCM) 10K type strain sequencing project: providing services to taxonomists for standard genome sequencing and annotation.</title>
        <authorList>
            <consortium name="The Broad Institute Genomics Platform"/>
            <consortium name="The Broad Institute Genome Sequencing Center for Infectious Disease"/>
            <person name="Wu L."/>
            <person name="Ma J."/>
        </authorList>
    </citation>
    <scope>NUCLEOTIDE SEQUENCE [LARGE SCALE GENOMIC DNA]</scope>
    <source>
        <strain evidence="7">CCM 7480</strain>
    </source>
</reference>
<dbReference type="InterPro" id="IPR011010">
    <property type="entry name" value="DNA_brk_join_enz"/>
</dbReference>
<evidence type="ECO:0000256" key="4">
    <source>
        <dbReference type="ARBA" id="ARBA00023172"/>
    </source>
</evidence>
<feature type="domain" description="Tyr recombinase" evidence="5">
    <location>
        <begin position="348"/>
        <end position="588"/>
    </location>
</feature>
<dbReference type="PROSITE" id="PS51898">
    <property type="entry name" value="TYR_RECOMBINASE"/>
    <property type="match status" value="1"/>
</dbReference>
<dbReference type="CDD" id="cd00397">
    <property type="entry name" value="DNA_BRE_C"/>
    <property type="match status" value="1"/>
</dbReference>
<gene>
    <name evidence="6" type="ORF">ACFOPH_25220</name>
</gene>
<dbReference type="InterPro" id="IPR022169">
    <property type="entry name" value="DUF3701"/>
</dbReference>
<keyword evidence="3" id="KW-0238">DNA-binding</keyword>
<keyword evidence="2" id="KW-0229">DNA integration</keyword>
<dbReference type="Gene3D" id="1.10.150.130">
    <property type="match status" value="1"/>
</dbReference>
<dbReference type="Proteomes" id="UP001595665">
    <property type="component" value="Unassembled WGS sequence"/>
</dbReference>
<sequence length="607" mass="67760">MAQNTDVELPELTYDRGDYTALRAYCLKIPLQRIADLYYSEDSPQVEQGLERWLIDMRANLIERAIEHNPLMAETLQGARQGGAITAKALDILIQAADMPKPAPSRTHKVSQWFRPRTAGAFKAEGVLTLGDLADLINRRGPTWWRSVPRIGAGRADAILRFLHRWPDQLGEVGVERAHPEPADDFNLLPVLNPAIKRELAPLGTFQLPAWLSGQDGANRSPAFCFISARSDLEAINSYLNRYEGQHHTQRAYRKELERFILWCALVVCKPMSSLLVDDCEAYKNFLRSPWPEFCGPRTVKTSKRWRPFADEPMSAESQKQAVLVLRAAFEWFVKVRYLAGNPWVAVKDPKIVKQAEQMQIDRALTRSAWDTVVDVLTQMAAAAENHRDRVALAAILLMGDSGLRRAEVAGARRHNMKPSRHASGVWMLSVLGKRSTVRKVPVSQRTTDALRAHWRDRGLDFDQQLDDLPLLAPVIVPGTETAKAKHASGTTNGYVANAFYNLVSGALRRVRDHAAAISDTDAPQFTLEDLAQLENTSPHAFRHTFGTLAVEDDMPIVVAQDILGHASASTTSIYVKAKEKRIAEAAEQYYAGRSAGDRKLAAKNKP</sequence>
<dbReference type="InterPro" id="IPR013762">
    <property type="entry name" value="Integrase-like_cat_sf"/>
</dbReference>
<dbReference type="PANTHER" id="PTHR30349:SF41">
    <property type="entry name" value="INTEGRASE_RECOMBINASE PROTEIN MJ0367-RELATED"/>
    <property type="match status" value="1"/>
</dbReference>
<dbReference type="Gene3D" id="1.10.443.10">
    <property type="entry name" value="Intergrase catalytic core"/>
    <property type="match status" value="1"/>
</dbReference>
<evidence type="ECO:0000313" key="7">
    <source>
        <dbReference type="Proteomes" id="UP001595665"/>
    </source>
</evidence>
<evidence type="ECO:0000259" key="5">
    <source>
        <dbReference type="PROSITE" id="PS51898"/>
    </source>
</evidence>
<dbReference type="Pfam" id="PF12482">
    <property type="entry name" value="DUF3701"/>
    <property type="match status" value="1"/>
</dbReference>
<dbReference type="RefSeq" id="WP_379738128.1">
    <property type="nucleotide sequence ID" value="NZ_JBHRVV010000002.1"/>
</dbReference>
<comment type="similarity">
    <text evidence="1">Belongs to the 'phage' integrase family.</text>
</comment>
<dbReference type="SUPFAM" id="SSF56349">
    <property type="entry name" value="DNA breaking-rejoining enzymes"/>
    <property type="match status" value="1"/>
</dbReference>
<keyword evidence="7" id="KW-1185">Reference proteome</keyword>
<dbReference type="InterPro" id="IPR010998">
    <property type="entry name" value="Integrase_recombinase_N"/>
</dbReference>
<dbReference type="EMBL" id="JBHRVV010000002">
    <property type="protein sequence ID" value="MFC3461511.1"/>
    <property type="molecule type" value="Genomic_DNA"/>
</dbReference>
<accession>A0ABV7PTC6</accession>
<dbReference type="PANTHER" id="PTHR30349">
    <property type="entry name" value="PHAGE INTEGRASE-RELATED"/>
    <property type="match status" value="1"/>
</dbReference>
<dbReference type="Pfam" id="PF00589">
    <property type="entry name" value="Phage_integrase"/>
    <property type="match status" value="1"/>
</dbReference>
<dbReference type="InterPro" id="IPR002104">
    <property type="entry name" value="Integrase_catalytic"/>
</dbReference>
<keyword evidence="4" id="KW-0233">DNA recombination</keyword>
<evidence type="ECO:0000256" key="2">
    <source>
        <dbReference type="ARBA" id="ARBA00022908"/>
    </source>
</evidence>
<evidence type="ECO:0000256" key="1">
    <source>
        <dbReference type="ARBA" id="ARBA00008857"/>
    </source>
</evidence>
<protein>
    <submittedName>
        <fullName evidence="6">Phage integrase family protein</fullName>
    </submittedName>
</protein>
<comment type="caution">
    <text evidence="6">The sequence shown here is derived from an EMBL/GenBank/DDBJ whole genome shotgun (WGS) entry which is preliminary data.</text>
</comment>
<evidence type="ECO:0000313" key="6">
    <source>
        <dbReference type="EMBL" id="MFC3461511.1"/>
    </source>
</evidence>
<proteinExistence type="inferred from homology"/>
<dbReference type="InterPro" id="IPR050090">
    <property type="entry name" value="Tyrosine_recombinase_XerCD"/>
</dbReference>
<organism evidence="6 7">
    <name type="scientific">Massilia haematophila</name>
    <dbReference type="NCBI Taxonomy" id="457923"/>
    <lineage>
        <taxon>Bacteria</taxon>
        <taxon>Pseudomonadati</taxon>
        <taxon>Pseudomonadota</taxon>
        <taxon>Betaproteobacteria</taxon>
        <taxon>Burkholderiales</taxon>
        <taxon>Oxalobacteraceae</taxon>
        <taxon>Telluria group</taxon>
        <taxon>Massilia</taxon>
    </lineage>
</organism>